<dbReference type="AlphaFoldDB" id="A0A921N1U8"/>
<dbReference type="InterPro" id="IPR001173">
    <property type="entry name" value="Glyco_trans_2-like"/>
</dbReference>
<dbReference type="PANTHER" id="PTHR43630">
    <property type="entry name" value="POLY-BETA-1,6-N-ACETYL-D-GLUCOSAMINE SYNTHASE"/>
    <property type="match status" value="1"/>
</dbReference>
<dbReference type="Pfam" id="PF13181">
    <property type="entry name" value="TPR_8"/>
    <property type="match status" value="2"/>
</dbReference>
<dbReference type="Proteomes" id="UP000776700">
    <property type="component" value="Unassembled WGS sequence"/>
</dbReference>
<protein>
    <submittedName>
        <fullName evidence="2">Glycosyltransferase family 2 protein</fullName>
    </submittedName>
</protein>
<dbReference type="EMBL" id="DYUB01000302">
    <property type="protein sequence ID" value="HJG97352.1"/>
    <property type="molecule type" value="Genomic_DNA"/>
</dbReference>
<accession>A0A921N1U8</accession>
<dbReference type="CDD" id="cd02511">
    <property type="entry name" value="Beta4Glucosyltransferase"/>
    <property type="match status" value="1"/>
</dbReference>
<dbReference type="InterPro" id="IPR019734">
    <property type="entry name" value="TPR_rpt"/>
</dbReference>
<proteinExistence type="predicted"/>
<name>A0A921N1U8_9FIRM</name>
<organism evidence="2 3">
    <name type="scientific">Romboutsia timonensis</name>
    <dbReference type="NCBI Taxonomy" id="1776391"/>
    <lineage>
        <taxon>Bacteria</taxon>
        <taxon>Bacillati</taxon>
        <taxon>Bacillota</taxon>
        <taxon>Clostridia</taxon>
        <taxon>Peptostreptococcales</taxon>
        <taxon>Peptostreptococcaceae</taxon>
        <taxon>Romboutsia</taxon>
    </lineage>
</organism>
<dbReference type="InterPro" id="IPR029044">
    <property type="entry name" value="Nucleotide-diphossugar_trans"/>
</dbReference>
<gene>
    <name evidence="2" type="ORF">K8V90_09645</name>
</gene>
<comment type="caution">
    <text evidence="2">The sequence shown here is derived from an EMBL/GenBank/DDBJ whole genome shotgun (WGS) entry which is preliminary data.</text>
</comment>
<dbReference type="PANTHER" id="PTHR43630:SF2">
    <property type="entry name" value="GLYCOSYLTRANSFERASE"/>
    <property type="match status" value="1"/>
</dbReference>
<evidence type="ECO:0000313" key="3">
    <source>
        <dbReference type="Proteomes" id="UP000776700"/>
    </source>
</evidence>
<reference evidence="2" key="2">
    <citation type="submission" date="2021-09" db="EMBL/GenBank/DDBJ databases">
        <authorList>
            <person name="Gilroy R."/>
        </authorList>
    </citation>
    <scope>NUCLEOTIDE SEQUENCE</scope>
    <source>
        <strain evidence="2">1277</strain>
    </source>
</reference>
<dbReference type="SUPFAM" id="SSF53448">
    <property type="entry name" value="Nucleotide-diphospho-sugar transferases"/>
    <property type="match status" value="1"/>
</dbReference>
<feature type="domain" description="Glycosyltransferase 2-like" evidence="1">
    <location>
        <begin position="5"/>
        <end position="142"/>
    </location>
</feature>
<evidence type="ECO:0000259" key="1">
    <source>
        <dbReference type="Pfam" id="PF00535"/>
    </source>
</evidence>
<dbReference type="SUPFAM" id="SSF48452">
    <property type="entry name" value="TPR-like"/>
    <property type="match status" value="1"/>
</dbReference>
<sequence length="356" mass="42229">MNTLSLCMIVKNEEDVIGRCLECVSDIFDEIIVVDTGSDDNTKEIVKKYTKNLYYFKWIDDFAAARNYAFSKATKDYIMWLDADDIILNQDREKIKELKMNMDKSIDIVMMKYNTNFDSEGNATFSYYRERIFKRSKKYRWIGEIHEVIPLEGNIIYSDAAISHKKLKCNDTKRNLRIFENMIENGKELDPRQQFYYARELYYNERYEEAIDIFNKFLDSGQGWIENCINACQDLSYCYYAIGDNKKALNACFRSFEFDEPRAEICCDIGKYFLDREQYNQAIFWYELALTRKVNESSGGFILLDCYNFTPYIQLCLCYFRIGDIKKSKEYNDKATSIKPNDPVVVYNNKYFNSIE</sequence>
<dbReference type="Pfam" id="PF00535">
    <property type="entry name" value="Glycos_transf_2"/>
    <property type="match status" value="1"/>
</dbReference>
<evidence type="ECO:0000313" key="2">
    <source>
        <dbReference type="EMBL" id="HJG97352.1"/>
    </source>
</evidence>
<dbReference type="Gene3D" id="1.25.40.10">
    <property type="entry name" value="Tetratricopeptide repeat domain"/>
    <property type="match status" value="2"/>
</dbReference>
<dbReference type="SMART" id="SM00028">
    <property type="entry name" value="TPR"/>
    <property type="match status" value="3"/>
</dbReference>
<dbReference type="Gene3D" id="3.90.550.10">
    <property type="entry name" value="Spore Coat Polysaccharide Biosynthesis Protein SpsA, Chain A"/>
    <property type="match status" value="1"/>
</dbReference>
<dbReference type="InterPro" id="IPR011990">
    <property type="entry name" value="TPR-like_helical_dom_sf"/>
</dbReference>
<reference evidence="2" key="1">
    <citation type="journal article" date="2021" name="PeerJ">
        <title>Extensive microbial diversity within the chicken gut microbiome revealed by metagenomics and culture.</title>
        <authorList>
            <person name="Gilroy R."/>
            <person name="Ravi A."/>
            <person name="Getino M."/>
            <person name="Pursley I."/>
            <person name="Horton D.L."/>
            <person name="Alikhan N.F."/>
            <person name="Baker D."/>
            <person name="Gharbi K."/>
            <person name="Hall N."/>
            <person name="Watson M."/>
            <person name="Adriaenssens E.M."/>
            <person name="Foster-Nyarko E."/>
            <person name="Jarju S."/>
            <person name="Secka A."/>
            <person name="Antonio M."/>
            <person name="Oren A."/>
            <person name="Chaudhuri R.R."/>
            <person name="La Ragione R."/>
            <person name="Hildebrand F."/>
            <person name="Pallen M.J."/>
        </authorList>
    </citation>
    <scope>NUCLEOTIDE SEQUENCE</scope>
    <source>
        <strain evidence="2">1277</strain>
    </source>
</reference>